<sequence>MGTLSTITGSVPVTPAQAVHLLHGRLTAAGWQRMYTGDRGRVAVLSLRAGLTVWCWGGQFRWRDSSGAQVTHPAADPDGAARLLGAADRPLAAAAA</sequence>
<accession>A0A9X3SRG4</accession>
<dbReference type="EMBL" id="JAJAQC010000053">
    <property type="protein sequence ID" value="MDA0567296.1"/>
    <property type="molecule type" value="Genomic_DNA"/>
</dbReference>
<keyword evidence="2" id="KW-1185">Reference proteome</keyword>
<comment type="caution">
    <text evidence="1">The sequence shown here is derived from an EMBL/GenBank/DDBJ whole genome shotgun (WGS) entry which is preliminary data.</text>
</comment>
<dbReference type="RefSeq" id="WP_270074543.1">
    <property type="nucleotide sequence ID" value="NZ_JAJAQC010000053.1"/>
</dbReference>
<protein>
    <submittedName>
        <fullName evidence="1">Uncharacterized protein</fullName>
    </submittedName>
</protein>
<evidence type="ECO:0000313" key="2">
    <source>
        <dbReference type="Proteomes" id="UP001140076"/>
    </source>
</evidence>
<gene>
    <name evidence="1" type="ORF">LG943_23680</name>
</gene>
<proteinExistence type="predicted"/>
<dbReference type="Proteomes" id="UP001140076">
    <property type="component" value="Unassembled WGS sequence"/>
</dbReference>
<name>A0A9X3SRG4_9ACTN</name>
<evidence type="ECO:0000313" key="1">
    <source>
        <dbReference type="EMBL" id="MDA0567296.1"/>
    </source>
</evidence>
<dbReference type="AlphaFoldDB" id="A0A9X3SRG4"/>
<reference evidence="1" key="1">
    <citation type="submission" date="2021-10" db="EMBL/GenBank/DDBJ databases">
        <title>Streptomonospora sp. nov., isolated from mangrove soil.</title>
        <authorList>
            <person name="Chen X."/>
            <person name="Ge X."/>
            <person name="Liu W."/>
        </authorList>
    </citation>
    <scope>NUCLEOTIDE SEQUENCE</scope>
    <source>
        <strain evidence="1">S1-112</strain>
    </source>
</reference>
<organism evidence="1 2">
    <name type="scientific">Streptomonospora mangrovi</name>
    <dbReference type="NCBI Taxonomy" id="2883123"/>
    <lineage>
        <taxon>Bacteria</taxon>
        <taxon>Bacillati</taxon>
        <taxon>Actinomycetota</taxon>
        <taxon>Actinomycetes</taxon>
        <taxon>Streptosporangiales</taxon>
        <taxon>Nocardiopsidaceae</taxon>
        <taxon>Streptomonospora</taxon>
    </lineage>
</organism>